<dbReference type="RefSeq" id="WP_267163653.1">
    <property type="nucleotide sequence ID" value="NZ_CP112972.1"/>
</dbReference>
<sequence length="217" mass="23759">MSEMKVDVRKLGVFNKISKEGSRQVADSLNQMAGLDAEIEVAKINFLHMEDVKTHLGDDKQVGIFVELTDSPNGYVLFVLDPEDSKQLAQSMIPGEGGGDDSSGFSDMERSAIQEIGNIMTSGYIDGWANVLDTTIGMGTPTFTYGPTSKIIEKMGGWPDEDLVFVLDSEILAPTTDVDLTVYTFPQIHDLVDLVKRLDVDTDIKADIFADESLTNN</sequence>
<gene>
    <name evidence="4" type="ORF">ACFQQG_06330</name>
</gene>
<protein>
    <submittedName>
        <fullName evidence="4">Chemotaxis protein CheC</fullName>
    </submittedName>
</protein>
<feature type="domain" description="CheC-like protein" evidence="3">
    <location>
        <begin position="108"/>
        <end position="145"/>
    </location>
</feature>
<keyword evidence="1" id="KW-0145">Chemotaxis</keyword>
<dbReference type="SUPFAM" id="SSF103039">
    <property type="entry name" value="CheC-like"/>
    <property type="match status" value="1"/>
</dbReference>
<dbReference type="InterPro" id="IPR050992">
    <property type="entry name" value="CheZ_family_phosphatases"/>
</dbReference>
<keyword evidence="5" id="KW-1185">Reference proteome</keyword>
<name>A0ABD5VX56_9EURY</name>
<organism evidence="4 5">
    <name type="scientific">Halovenus salina</name>
    <dbReference type="NCBI Taxonomy" id="1510225"/>
    <lineage>
        <taxon>Archaea</taxon>
        <taxon>Methanobacteriati</taxon>
        <taxon>Methanobacteriota</taxon>
        <taxon>Stenosarchaea group</taxon>
        <taxon>Halobacteria</taxon>
        <taxon>Halobacteriales</taxon>
        <taxon>Haloarculaceae</taxon>
        <taxon>Halovenus</taxon>
    </lineage>
</organism>
<dbReference type="GO" id="GO:0006935">
    <property type="term" value="P:chemotaxis"/>
    <property type="evidence" value="ECO:0007669"/>
    <property type="project" value="UniProtKB-KW"/>
</dbReference>
<dbReference type="GeneID" id="76629792"/>
<dbReference type="PANTHER" id="PTHR43693">
    <property type="entry name" value="PROTEIN PHOSPHATASE CHEZ"/>
    <property type="match status" value="1"/>
</dbReference>
<dbReference type="InterPro" id="IPR028976">
    <property type="entry name" value="CheC-like_sf"/>
</dbReference>
<reference evidence="4 5" key="1">
    <citation type="journal article" date="2019" name="Int. J. Syst. Evol. Microbiol.">
        <title>The Global Catalogue of Microorganisms (GCM) 10K type strain sequencing project: providing services to taxonomists for standard genome sequencing and annotation.</title>
        <authorList>
            <consortium name="The Broad Institute Genomics Platform"/>
            <consortium name="The Broad Institute Genome Sequencing Center for Infectious Disease"/>
            <person name="Wu L."/>
            <person name="Ma J."/>
        </authorList>
    </citation>
    <scope>NUCLEOTIDE SEQUENCE [LARGE SCALE GENOMIC DNA]</scope>
    <source>
        <strain evidence="4 5">JCM 30072</strain>
    </source>
</reference>
<dbReference type="Pfam" id="PF04509">
    <property type="entry name" value="CheC"/>
    <property type="match status" value="1"/>
</dbReference>
<evidence type="ECO:0000313" key="5">
    <source>
        <dbReference type="Proteomes" id="UP001596445"/>
    </source>
</evidence>
<evidence type="ECO:0000256" key="1">
    <source>
        <dbReference type="ARBA" id="ARBA00022500"/>
    </source>
</evidence>
<dbReference type="Proteomes" id="UP001596445">
    <property type="component" value="Unassembled WGS sequence"/>
</dbReference>
<proteinExistence type="predicted"/>
<evidence type="ECO:0000256" key="2">
    <source>
        <dbReference type="ARBA" id="ARBA00022801"/>
    </source>
</evidence>
<accession>A0ABD5VX56</accession>
<comment type="caution">
    <text evidence="4">The sequence shown here is derived from an EMBL/GenBank/DDBJ whole genome shotgun (WGS) entry which is preliminary data.</text>
</comment>
<dbReference type="PANTHER" id="PTHR43693:SF1">
    <property type="entry name" value="PROTEIN PHOSPHATASE CHEZ"/>
    <property type="match status" value="1"/>
</dbReference>
<dbReference type="EMBL" id="JBHSZI010000001">
    <property type="protein sequence ID" value="MFC7057853.1"/>
    <property type="molecule type" value="Genomic_DNA"/>
</dbReference>
<evidence type="ECO:0000259" key="3">
    <source>
        <dbReference type="Pfam" id="PF04509"/>
    </source>
</evidence>
<dbReference type="AlphaFoldDB" id="A0ABD5VX56"/>
<keyword evidence="2" id="KW-0378">Hydrolase</keyword>
<dbReference type="InterPro" id="IPR007597">
    <property type="entry name" value="CheC"/>
</dbReference>
<evidence type="ECO:0000313" key="4">
    <source>
        <dbReference type="EMBL" id="MFC7057853.1"/>
    </source>
</evidence>
<dbReference type="CDD" id="cd17911">
    <property type="entry name" value="CheC_ClassIII"/>
    <property type="match status" value="1"/>
</dbReference>
<dbReference type="Gene3D" id="3.40.1550.10">
    <property type="entry name" value="CheC-like"/>
    <property type="match status" value="1"/>
</dbReference>
<dbReference type="GO" id="GO:0016787">
    <property type="term" value="F:hydrolase activity"/>
    <property type="evidence" value="ECO:0007669"/>
    <property type="project" value="UniProtKB-KW"/>
</dbReference>